<comment type="subcellular location">
    <subcellularLocation>
        <location evidence="1">Cytoplasm</location>
    </subcellularLocation>
</comment>
<reference evidence="10 11" key="1">
    <citation type="submission" date="2021-05" db="EMBL/GenBank/DDBJ databases">
        <title>Novel species in genus Cellulomonas.</title>
        <authorList>
            <person name="Zhang G."/>
        </authorList>
    </citation>
    <scope>NUCLEOTIDE SEQUENCE [LARGE SCALE GENOMIC DNA]</scope>
    <source>
        <strain evidence="11">zg-ZUI222</strain>
    </source>
</reference>
<dbReference type="InterPro" id="IPR029057">
    <property type="entry name" value="PRTase-like"/>
</dbReference>
<comment type="similarity">
    <text evidence="2">Belongs to the purine/pyrimidine phosphoribosyltransferase family.</text>
</comment>
<dbReference type="InterPro" id="IPR000836">
    <property type="entry name" value="PRTase_dom"/>
</dbReference>
<gene>
    <name evidence="10" type="ORF">KG103_11200</name>
</gene>
<dbReference type="CDD" id="cd06223">
    <property type="entry name" value="PRTases_typeI"/>
    <property type="match status" value="1"/>
</dbReference>
<proteinExistence type="inferred from homology"/>
<keyword evidence="7" id="KW-0660">Purine salvage</keyword>
<evidence type="ECO:0000256" key="8">
    <source>
        <dbReference type="ARBA" id="ARBA00025704"/>
    </source>
</evidence>
<feature type="domain" description="Phosphoribosyltransferase" evidence="9">
    <location>
        <begin position="23"/>
        <end position="141"/>
    </location>
</feature>
<accession>A0ABX8DA15</accession>
<evidence type="ECO:0000256" key="4">
    <source>
        <dbReference type="ARBA" id="ARBA00022490"/>
    </source>
</evidence>
<dbReference type="Proteomes" id="UP000677804">
    <property type="component" value="Chromosome"/>
</dbReference>
<dbReference type="EMBL" id="CP074405">
    <property type="protein sequence ID" value="QVI64253.1"/>
    <property type="molecule type" value="Genomic_DNA"/>
</dbReference>
<protein>
    <recommendedName>
        <fullName evidence="9">Phosphoribosyltransferase domain-containing protein</fullName>
    </recommendedName>
</protein>
<dbReference type="PANTHER" id="PTHR11776:SF7">
    <property type="entry name" value="PHOSPHORIBOSYLTRANSFERASE DOMAIN-CONTAINING PROTEIN"/>
    <property type="match status" value="1"/>
</dbReference>
<sequence>MTGWWRDAELLAQLGPALAGLFSDVSPTVIAGPQSRGSLLGPLVAIHLGVGFVELLKNHPSAADSDAWWQVTTPPDYRDRHLRLGARRALLSSGERVLFVDDWVATGAQVEAAHALVELSGATWLGAAVVVDGAERAHIRRKVNLRSLLHIREL</sequence>
<organism evidence="10 11">
    <name type="scientific">Cellulomonas wangleii</name>
    <dbReference type="NCBI Taxonomy" id="2816956"/>
    <lineage>
        <taxon>Bacteria</taxon>
        <taxon>Bacillati</taxon>
        <taxon>Actinomycetota</taxon>
        <taxon>Actinomycetes</taxon>
        <taxon>Micrococcales</taxon>
        <taxon>Cellulomonadaceae</taxon>
        <taxon>Cellulomonas</taxon>
    </lineage>
</organism>
<keyword evidence="11" id="KW-1185">Reference proteome</keyword>
<evidence type="ECO:0000259" key="9">
    <source>
        <dbReference type="Pfam" id="PF00156"/>
    </source>
</evidence>
<evidence type="ECO:0000313" key="11">
    <source>
        <dbReference type="Proteomes" id="UP000677804"/>
    </source>
</evidence>
<evidence type="ECO:0000256" key="1">
    <source>
        <dbReference type="ARBA" id="ARBA00004496"/>
    </source>
</evidence>
<name>A0ABX8DA15_9CELL</name>
<evidence type="ECO:0000256" key="6">
    <source>
        <dbReference type="ARBA" id="ARBA00022679"/>
    </source>
</evidence>
<dbReference type="SUPFAM" id="SSF53271">
    <property type="entry name" value="PRTase-like"/>
    <property type="match status" value="1"/>
</dbReference>
<dbReference type="PANTHER" id="PTHR11776">
    <property type="entry name" value="ADENINE PHOSPHORIBOSYLTRANSFERASE"/>
    <property type="match status" value="1"/>
</dbReference>
<dbReference type="Pfam" id="PF00156">
    <property type="entry name" value="Pribosyltran"/>
    <property type="match status" value="1"/>
</dbReference>
<comment type="pathway">
    <text evidence="8">Purine metabolism.</text>
</comment>
<evidence type="ECO:0000256" key="2">
    <source>
        <dbReference type="ARBA" id="ARBA00008391"/>
    </source>
</evidence>
<comment type="subunit">
    <text evidence="3">Homodimer.</text>
</comment>
<keyword evidence="6" id="KW-0808">Transferase</keyword>
<evidence type="ECO:0000256" key="7">
    <source>
        <dbReference type="ARBA" id="ARBA00022726"/>
    </source>
</evidence>
<dbReference type="InterPro" id="IPR050120">
    <property type="entry name" value="Adenine_PRTase"/>
</dbReference>
<evidence type="ECO:0000313" key="10">
    <source>
        <dbReference type="EMBL" id="QVI64253.1"/>
    </source>
</evidence>
<keyword evidence="4" id="KW-0963">Cytoplasm</keyword>
<evidence type="ECO:0000256" key="5">
    <source>
        <dbReference type="ARBA" id="ARBA00022676"/>
    </source>
</evidence>
<dbReference type="Gene3D" id="3.40.50.2020">
    <property type="match status" value="1"/>
</dbReference>
<evidence type="ECO:0000256" key="3">
    <source>
        <dbReference type="ARBA" id="ARBA00011738"/>
    </source>
</evidence>
<keyword evidence="5" id="KW-0328">Glycosyltransferase</keyword>